<evidence type="ECO:0008006" key="3">
    <source>
        <dbReference type="Google" id="ProtNLM"/>
    </source>
</evidence>
<gene>
    <name evidence="1" type="ORF">PMW_136</name>
</gene>
<organism evidence="1 2">
    <name type="scientific">Pseudomonas phage phiPMW</name>
    <dbReference type="NCBI Taxonomy" id="1815582"/>
    <lineage>
        <taxon>Viruses</taxon>
        <taxon>Duplodnaviria</taxon>
        <taxon>Heunggongvirae</taxon>
        <taxon>Uroviricota</taxon>
        <taxon>Caudoviricetes</taxon>
        <taxon>Plaisancevirus</taxon>
        <taxon>Plaisancevirus PMW</taxon>
    </lineage>
</organism>
<proteinExistence type="predicted"/>
<evidence type="ECO:0000313" key="1">
    <source>
        <dbReference type="EMBL" id="ANA49261.1"/>
    </source>
</evidence>
<accession>A0A1S5R1H9</accession>
<dbReference type="Proteomes" id="UP000223738">
    <property type="component" value="Segment"/>
</dbReference>
<dbReference type="Pfam" id="PF08748">
    <property type="entry name" value="Phage_TAC_4"/>
    <property type="match status" value="1"/>
</dbReference>
<protein>
    <recommendedName>
        <fullName evidence="3">Tail assembly chaperone</fullName>
    </recommendedName>
</protein>
<keyword evidence="2" id="KW-1185">Reference proteome</keyword>
<name>A0A1S5R1H9_9CAUD</name>
<evidence type="ECO:0000313" key="2">
    <source>
        <dbReference type="Proteomes" id="UP000223738"/>
    </source>
</evidence>
<dbReference type="OrthoDB" id="13726at10239"/>
<reference evidence="1 2" key="1">
    <citation type="submission" date="2016-03" db="EMBL/GenBank/DDBJ databases">
        <title>Characterization of pf16 and phiPMW: Two novel phages infecting Pseudomonas putida PpG1.</title>
        <authorList>
            <person name="Magill D.J."/>
            <person name="Krylov V.N."/>
            <person name="Allen C.C.R."/>
            <person name="McGrath J.W."/>
            <person name="Quinn J.P."/>
            <person name="Kulakov L.A."/>
        </authorList>
    </citation>
    <scope>NUCLEOTIDE SEQUENCE [LARGE SCALE GENOMIC DNA]</scope>
</reference>
<sequence length="133" mass="15287">MAKSFKIQLNPTFQSAVEIPRVGGDPMRVTFTFKAFDRLAMARIFDKWKEQGEEMLKQMREDTENDNPWSMEKLTTKEIELQASQLKDVVDGWGFSDEFNDENIEALVGTAVSVTDAIMEQYHEAYARARKGN</sequence>
<dbReference type="InterPro" id="IPR014859">
    <property type="entry name" value="Phage_TAC_4"/>
</dbReference>
<dbReference type="EMBL" id="KU862660">
    <property type="protein sequence ID" value="ANA49261.1"/>
    <property type="molecule type" value="Genomic_DNA"/>
</dbReference>